<feature type="domain" description="Glycosyltransferase 2-like" evidence="1">
    <location>
        <begin position="9"/>
        <end position="133"/>
    </location>
</feature>
<accession>A0A371RG56</accession>
<dbReference type="Gene3D" id="3.90.550.10">
    <property type="entry name" value="Spore Coat Polysaccharide Biosynthesis Protein SpsA, Chain A"/>
    <property type="match status" value="1"/>
</dbReference>
<keyword evidence="2" id="KW-0808">Transferase</keyword>
<organism evidence="2 3">
    <name type="scientific">Parvularcula marina</name>
    <dbReference type="NCBI Taxonomy" id="2292771"/>
    <lineage>
        <taxon>Bacteria</taxon>
        <taxon>Pseudomonadati</taxon>
        <taxon>Pseudomonadota</taxon>
        <taxon>Alphaproteobacteria</taxon>
        <taxon>Parvularculales</taxon>
        <taxon>Parvularculaceae</taxon>
        <taxon>Parvularcula</taxon>
    </lineage>
</organism>
<dbReference type="InterPro" id="IPR029044">
    <property type="entry name" value="Nucleotide-diphossugar_trans"/>
</dbReference>
<reference evidence="2 3" key="1">
    <citation type="submission" date="2018-08" db="EMBL/GenBank/DDBJ databases">
        <title>Parvularcula sp. SM1705, isolated from surface water of the South Sea China.</title>
        <authorList>
            <person name="Sun L."/>
        </authorList>
    </citation>
    <scope>NUCLEOTIDE SEQUENCE [LARGE SCALE GENOMIC DNA]</scope>
    <source>
        <strain evidence="2 3">SM1705</strain>
    </source>
</reference>
<dbReference type="Pfam" id="PF00535">
    <property type="entry name" value="Glycos_transf_2"/>
    <property type="match status" value="1"/>
</dbReference>
<name>A0A371RG56_9PROT</name>
<evidence type="ECO:0000259" key="1">
    <source>
        <dbReference type="Pfam" id="PF00535"/>
    </source>
</evidence>
<dbReference type="OrthoDB" id="7210585at2"/>
<dbReference type="EMBL" id="QUQO01000001">
    <property type="protein sequence ID" value="RFB04437.1"/>
    <property type="molecule type" value="Genomic_DNA"/>
</dbReference>
<proteinExistence type="predicted"/>
<evidence type="ECO:0000313" key="2">
    <source>
        <dbReference type="EMBL" id="RFB04437.1"/>
    </source>
</evidence>
<evidence type="ECO:0000313" key="3">
    <source>
        <dbReference type="Proteomes" id="UP000264589"/>
    </source>
</evidence>
<sequence length="254" mass="28446">MTTPPFAAVITPYYKEPREVLERCMASVRAQTVPTLHFMISDGHPQEIETGPLLRHVVLDRAEEDMGNTPRAIGAAFAINSGVKMIAMLDADNWYDPHHLETAIAAAAGAGRPVDMVFGRRKFWRPDGTQMPISDEVSNRFVDTNCYVMLEGAFHYLAWWGTLPKYISQGADRAFRQYLGAQKGLVVAKLPVPTVNYECLWAPAYEAIGEIPPPGAKGFQPDDWKNWVAGMSPREREITERRIGFPLDRLEQGD</sequence>
<gene>
    <name evidence="2" type="ORF">DX908_03515</name>
</gene>
<comment type="caution">
    <text evidence="2">The sequence shown here is derived from an EMBL/GenBank/DDBJ whole genome shotgun (WGS) entry which is preliminary data.</text>
</comment>
<protein>
    <submittedName>
        <fullName evidence="2">Glycosyltransferase family 2 protein</fullName>
    </submittedName>
</protein>
<dbReference type="InterPro" id="IPR001173">
    <property type="entry name" value="Glyco_trans_2-like"/>
</dbReference>
<dbReference type="RefSeq" id="WP_116391070.1">
    <property type="nucleotide sequence ID" value="NZ_QUQO01000001.1"/>
</dbReference>
<dbReference type="SUPFAM" id="SSF53448">
    <property type="entry name" value="Nucleotide-diphospho-sugar transferases"/>
    <property type="match status" value="1"/>
</dbReference>
<keyword evidence="3" id="KW-1185">Reference proteome</keyword>
<dbReference type="Proteomes" id="UP000264589">
    <property type="component" value="Unassembled WGS sequence"/>
</dbReference>
<dbReference type="CDD" id="cd00761">
    <property type="entry name" value="Glyco_tranf_GTA_type"/>
    <property type="match status" value="1"/>
</dbReference>
<dbReference type="AlphaFoldDB" id="A0A371RG56"/>
<dbReference type="GO" id="GO:0016740">
    <property type="term" value="F:transferase activity"/>
    <property type="evidence" value="ECO:0007669"/>
    <property type="project" value="UniProtKB-KW"/>
</dbReference>
<dbReference type="InParanoid" id="A0A371RG56"/>